<evidence type="ECO:0000313" key="9">
    <source>
        <dbReference type="EMBL" id="MBO0450065.1"/>
    </source>
</evidence>
<comment type="caution">
    <text evidence="9">The sequence shown here is derived from an EMBL/GenBank/DDBJ whole genome shotgun (WGS) entry which is preliminary data.</text>
</comment>
<evidence type="ECO:0000259" key="7">
    <source>
        <dbReference type="PROSITE" id="PS51096"/>
    </source>
</evidence>
<feature type="domain" description="PRD" evidence="8">
    <location>
        <begin position="745"/>
        <end position="847"/>
    </location>
</feature>
<dbReference type="InterPro" id="IPR004701">
    <property type="entry name" value="PTS_EIIA_man-typ"/>
</dbReference>
<dbReference type="PROSITE" id="PS50045">
    <property type="entry name" value="SIGMA54_INTERACT_4"/>
    <property type="match status" value="1"/>
</dbReference>
<keyword evidence="2" id="KW-0808">Transferase</keyword>
<dbReference type="EMBL" id="JAFLVT010000017">
    <property type="protein sequence ID" value="MBO0450065.1"/>
    <property type="molecule type" value="Genomic_DNA"/>
</dbReference>
<keyword evidence="5" id="KW-0238">DNA-binding</keyword>
<dbReference type="Gene3D" id="3.40.50.510">
    <property type="entry name" value="Phosphotransferase system, mannose-type IIA component"/>
    <property type="match status" value="1"/>
</dbReference>
<keyword evidence="3" id="KW-0547">Nucleotide-binding</keyword>
<dbReference type="InterPro" id="IPR036662">
    <property type="entry name" value="PTS_EIIA_man-typ_sf"/>
</dbReference>
<evidence type="ECO:0000256" key="3">
    <source>
        <dbReference type="ARBA" id="ARBA00022741"/>
    </source>
</evidence>
<evidence type="ECO:0000313" key="10">
    <source>
        <dbReference type="Proteomes" id="UP000664256"/>
    </source>
</evidence>
<dbReference type="Gene3D" id="1.10.10.10">
    <property type="entry name" value="Winged helix-like DNA-binding domain superfamily/Winged helix DNA-binding domain"/>
    <property type="match status" value="1"/>
</dbReference>
<evidence type="ECO:0000256" key="1">
    <source>
        <dbReference type="ARBA" id="ARBA00020887"/>
    </source>
</evidence>
<dbReference type="InterPro" id="IPR036388">
    <property type="entry name" value="WH-like_DNA-bd_sf"/>
</dbReference>
<dbReference type="SUPFAM" id="SSF46785">
    <property type="entry name" value="Winged helix' DNA-binding domain"/>
    <property type="match status" value="1"/>
</dbReference>
<evidence type="ECO:0000256" key="4">
    <source>
        <dbReference type="ARBA" id="ARBA00022840"/>
    </source>
</evidence>
<gene>
    <name evidence="9" type="ORF">JZO76_11085</name>
</gene>
<sequence length="847" mass="95662">MATKARYEVLNSIKHLEDDGKKDLTTQQIADENGLTRGVVSHYLSQLLKEELVEKFGTKPVYWRLKKIKDPFRAFIGGEGSLKKVIDACKAAVKYPPNGFPLIITGESGVGKSYLAHLIYEYAKAKSVISSEAQLISLNCADYANNPELLSSVLFGFKKGAFTGATEDTAGLVAAADGGFLFLDEIHRLPKENQEKLFTLLDKGTYSPLGSKEVRQVKVRFLFATTESLDDMLLLTFRRRVPMTVTIPNFIARPSEERMALIQHAFITEAKKMNRKISVNNSLIMELLKTPQAGNLGSLNNQIKLLCAKAYAKQAGNDLIIGDKKPAVTFLPTDKITNQNSVAKEIVTAILAELPESESFLDGQFIVAKHLKKAPGDNVSLQVTSYRQVLNDTLISLLWEKYGVKELIPKEILNSCAFFLANVPPVPLREQKAWLQKIKEQYPRAFYLFQQLFSPLKNNASNEQIALVSGMALFLLDYAAIEKIEEVKTLCILISHGKSTASSIQGVVNGLVGNFIFAAFDMPLDSSMPEISQKVQQYIAKLNQRKLPVILLFDMGSLSQMYKQIKQYLDSDLLVINNLSTPLVLDVALQVQQQKSFREIAERANTYHEMIHIQYYEGISQNKNIIVSCMSGVGLSEEIKQIMLDRLQMEKEIITMDYRDLKNSLASHDMGYFEKTDFIITTTDLPYDYQIPILNIYDIMEASGTKRLKELLLATGEKEKTIANLIEGLLEFFTIEGISSRLQFLNPKVVLGEVQGVVAKYQDFFTIVFDAKVKLNLYMHIALMIERMMISSREESVSVQAEEQLDKTKQEFFSISKNIFHPLEMKYNIVIDDYELSLMYELLKYYI</sequence>
<dbReference type="CDD" id="cd00009">
    <property type="entry name" value="AAA"/>
    <property type="match status" value="1"/>
</dbReference>
<name>A0ABS3H9C7_9ENTE</name>
<dbReference type="Gene3D" id="3.40.50.2300">
    <property type="match status" value="1"/>
</dbReference>
<evidence type="ECO:0000256" key="5">
    <source>
        <dbReference type="ARBA" id="ARBA00023125"/>
    </source>
</evidence>
<evidence type="ECO:0000259" key="8">
    <source>
        <dbReference type="PROSITE" id="PS51372"/>
    </source>
</evidence>
<dbReference type="SUPFAM" id="SSF52540">
    <property type="entry name" value="P-loop containing nucleoside triphosphate hydrolases"/>
    <property type="match status" value="1"/>
</dbReference>
<dbReference type="SUPFAM" id="SSF53062">
    <property type="entry name" value="PTS system fructose IIA component-like"/>
    <property type="match status" value="1"/>
</dbReference>
<dbReference type="InterPro" id="IPR036634">
    <property type="entry name" value="PRD_sf"/>
</dbReference>
<protein>
    <recommendedName>
        <fullName evidence="1">DNA translocase FtsK</fullName>
    </recommendedName>
</protein>
<accession>A0ABS3H9C7</accession>
<organism evidence="9 10">
    <name type="scientific">Candidatus Enterococcus myersii</name>
    <dbReference type="NCBI Taxonomy" id="2815322"/>
    <lineage>
        <taxon>Bacteria</taxon>
        <taxon>Bacillati</taxon>
        <taxon>Bacillota</taxon>
        <taxon>Bacilli</taxon>
        <taxon>Lactobacillales</taxon>
        <taxon>Enterococcaceae</taxon>
        <taxon>Enterococcus</taxon>
    </lineage>
</organism>
<dbReference type="Gene3D" id="1.10.1790.10">
    <property type="entry name" value="PRD domain"/>
    <property type="match status" value="1"/>
</dbReference>
<dbReference type="Pfam" id="PF01022">
    <property type="entry name" value="HTH_5"/>
    <property type="match status" value="1"/>
</dbReference>
<dbReference type="RefSeq" id="WP_206904365.1">
    <property type="nucleotide sequence ID" value="NZ_JAFLVT010000017.1"/>
</dbReference>
<evidence type="ECO:0000256" key="2">
    <source>
        <dbReference type="ARBA" id="ARBA00022679"/>
    </source>
</evidence>
<dbReference type="Proteomes" id="UP000664256">
    <property type="component" value="Unassembled WGS sequence"/>
</dbReference>
<dbReference type="InterPro" id="IPR027417">
    <property type="entry name" value="P-loop_NTPase"/>
</dbReference>
<feature type="domain" description="PTS EIIA type-4" evidence="7">
    <location>
        <begin position="488"/>
        <end position="619"/>
    </location>
</feature>
<evidence type="ECO:0000259" key="6">
    <source>
        <dbReference type="PROSITE" id="PS50045"/>
    </source>
</evidence>
<keyword evidence="10" id="KW-1185">Reference proteome</keyword>
<reference evidence="9 10" key="1">
    <citation type="submission" date="2021-03" db="EMBL/GenBank/DDBJ databases">
        <title>Enterococcal diversity collection.</title>
        <authorList>
            <person name="Gilmore M.S."/>
            <person name="Schwartzman J."/>
            <person name="Van Tyne D."/>
            <person name="Martin M."/>
            <person name="Earl A.M."/>
            <person name="Manson A.L."/>
            <person name="Straub T."/>
            <person name="Salamzade R."/>
            <person name="Saavedra J."/>
            <person name="Lebreton F."/>
            <person name="Prichula J."/>
            <person name="Schaufler K."/>
            <person name="Gaca A."/>
            <person name="Sgardioli B."/>
            <person name="Wagenaar J."/>
            <person name="Strong T."/>
        </authorList>
    </citation>
    <scope>NUCLEOTIDE SEQUENCE [LARGE SCALE GENOMIC DNA]</scope>
    <source>
        <strain evidence="9 10">MJM12</strain>
    </source>
</reference>
<dbReference type="Pfam" id="PF00158">
    <property type="entry name" value="Sigma54_activat"/>
    <property type="match status" value="1"/>
</dbReference>
<dbReference type="PANTHER" id="PTHR32071">
    <property type="entry name" value="TRANSCRIPTIONAL REGULATORY PROTEIN"/>
    <property type="match status" value="1"/>
</dbReference>
<dbReference type="PROSITE" id="PS51096">
    <property type="entry name" value="PTS_EIIA_TYPE_4"/>
    <property type="match status" value="1"/>
</dbReference>
<dbReference type="InterPro" id="IPR025662">
    <property type="entry name" value="Sigma_54_int_dom_ATP-bd_1"/>
</dbReference>
<proteinExistence type="predicted"/>
<dbReference type="SUPFAM" id="SSF63520">
    <property type="entry name" value="PTS-regulatory domain, PRD"/>
    <property type="match status" value="1"/>
</dbReference>
<dbReference type="InterPro" id="IPR003593">
    <property type="entry name" value="AAA+_ATPase"/>
</dbReference>
<dbReference type="InterPro" id="IPR002078">
    <property type="entry name" value="Sigma_54_int"/>
</dbReference>
<dbReference type="Pfam" id="PF00874">
    <property type="entry name" value="PRD"/>
    <property type="match status" value="1"/>
</dbReference>
<dbReference type="PROSITE" id="PS00675">
    <property type="entry name" value="SIGMA54_INTERACT_1"/>
    <property type="match status" value="1"/>
</dbReference>
<dbReference type="PROSITE" id="PS51372">
    <property type="entry name" value="PRD_2"/>
    <property type="match status" value="1"/>
</dbReference>
<dbReference type="Gene3D" id="3.40.50.300">
    <property type="entry name" value="P-loop containing nucleotide triphosphate hydrolases"/>
    <property type="match status" value="1"/>
</dbReference>
<dbReference type="PANTHER" id="PTHR32071:SF38">
    <property type="entry name" value="PSP OPERON TRANSCRIPTIONAL ACTIVATOR"/>
    <property type="match status" value="1"/>
</dbReference>
<dbReference type="InterPro" id="IPR011608">
    <property type="entry name" value="PRD"/>
</dbReference>
<dbReference type="InterPro" id="IPR001845">
    <property type="entry name" value="HTH_ArsR_DNA-bd_dom"/>
</dbReference>
<keyword evidence="4" id="KW-0067">ATP-binding</keyword>
<dbReference type="SMART" id="SM00382">
    <property type="entry name" value="AAA"/>
    <property type="match status" value="1"/>
</dbReference>
<dbReference type="InterPro" id="IPR036390">
    <property type="entry name" value="WH_DNA-bd_sf"/>
</dbReference>
<feature type="domain" description="Sigma-54 factor interaction" evidence="6">
    <location>
        <begin position="75"/>
        <end position="308"/>
    </location>
</feature>